<gene>
    <name evidence="1" type="ORF">ACFO3I_03625</name>
</gene>
<evidence type="ECO:0000313" key="2">
    <source>
        <dbReference type="Proteomes" id="UP001595962"/>
    </source>
</evidence>
<name>A0ABV9JIB9_9GAMM</name>
<dbReference type="InterPro" id="IPR022080">
    <property type="entry name" value="DUF3630"/>
</dbReference>
<accession>A0ABV9JIB9</accession>
<reference evidence="2" key="1">
    <citation type="journal article" date="2019" name="Int. J. Syst. Evol. Microbiol.">
        <title>The Global Catalogue of Microorganisms (GCM) 10K type strain sequencing project: providing services to taxonomists for standard genome sequencing and annotation.</title>
        <authorList>
            <consortium name="The Broad Institute Genomics Platform"/>
            <consortium name="The Broad Institute Genome Sequencing Center for Infectious Disease"/>
            <person name="Wu L."/>
            <person name="Ma J."/>
        </authorList>
    </citation>
    <scope>NUCLEOTIDE SEQUENCE [LARGE SCALE GENOMIC DNA]</scope>
    <source>
        <strain evidence="2">DT28</strain>
    </source>
</reference>
<dbReference type="EMBL" id="JBHSGB010000004">
    <property type="protein sequence ID" value="MFC4654112.1"/>
    <property type="molecule type" value="Genomic_DNA"/>
</dbReference>
<comment type="caution">
    <text evidence="1">The sequence shown here is derived from an EMBL/GenBank/DDBJ whole genome shotgun (WGS) entry which is preliminary data.</text>
</comment>
<organism evidence="1 2">
    <name type="scientific">Rheinheimera marina</name>
    <dbReference type="NCBI Taxonomy" id="1774958"/>
    <lineage>
        <taxon>Bacteria</taxon>
        <taxon>Pseudomonadati</taxon>
        <taxon>Pseudomonadota</taxon>
        <taxon>Gammaproteobacteria</taxon>
        <taxon>Chromatiales</taxon>
        <taxon>Chromatiaceae</taxon>
        <taxon>Rheinheimera</taxon>
    </lineage>
</organism>
<protein>
    <submittedName>
        <fullName evidence="1">DUF3630 family protein</fullName>
    </submittedName>
</protein>
<keyword evidence="2" id="KW-1185">Reference proteome</keyword>
<dbReference type="Proteomes" id="UP001595962">
    <property type="component" value="Unassembled WGS sequence"/>
</dbReference>
<sequence length="104" mass="11893">MKTNSFIVEHPQESPQIYLTPLQPLRFEQWLQCKSWFAGTAINARELQYGADLVELQLRYAGEAFTLHYEDYSESCWVSADTAAATMLLSELANLFRQLELTGS</sequence>
<evidence type="ECO:0000313" key="1">
    <source>
        <dbReference type="EMBL" id="MFC4654112.1"/>
    </source>
</evidence>
<dbReference type="Pfam" id="PF12305">
    <property type="entry name" value="DUF3630"/>
    <property type="match status" value="1"/>
</dbReference>
<dbReference type="RefSeq" id="WP_377331833.1">
    <property type="nucleotide sequence ID" value="NZ_JBHSGB010000004.1"/>
</dbReference>
<proteinExistence type="predicted"/>